<comment type="caution">
    <text evidence="3">The sequence shown here is derived from an EMBL/GenBank/DDBJ whole genome shotgun (WGS) entry which is preliminary data.</text>
</comment>
<feature type="domain" description="Late embryogenesis abundant protein LEA-2 subgroup" evidence="2">
    <location>
        <begin position="53"/>
        <end position="150"/>
    </location>
</feature>
<keyword evidence="1" id="KW-0812">Transmembrane</keyword>
<proteinExistence type="predicted"/>
<evidence type="ECO:0000259" key="2">
    <source>
        <dbReference type="Pfam" id="PF03168"/>
    </source>
</evidence>
<reference evidence="3 4" key="1">
    <citation type="journal article" date="2021" name="Commun. Biol.">
        <title>The genome of Shorea leprosula (Dipterocarpaceae) highlights the ecological relevance of drought in aseasonal tropical rainforests.</title>
        <authorList>
            <person name="Ng K.K.S."/>
            <person name="Kobayashi M.J."/>
            <person name="Fawcett J.A."/>
            <person name="Hatakeyama M."/>
            <person name="Paape T."/>
            <person name="Ng C.H."/>
            <person name="Ang C.C."/>
            <person name="Tnah L.H."/>
            <person name="Lee C.T."/>
            <person name="Nishiyama T."/>
            <person name="Sese J."/>
            <person name="O'Brien M.J."/>
            <person name="Copetti D."/>
            <person name="Mohd Noor M.I."/>
            <person name="Ong R.C."/>
            <person name="Putra M."/>
            <person name="Sireger I.Z."/>
            <person name="Indrioko S."/>
            <person name="Kosugi Y."/>
            <person name="Izuno A."/>
            <person name="Isagi Y."/>
            <person name="Lee S.L."/>
            <person name="Shimizu K.K."/>
        </authorList>
    </citation>
    <scope>NUCLEOTIDE SEQUENCE [LARGE SCALE GENOMIC DNA]</scope>
    <source>
        <strain evidence="3">214</strain>
    </source>
</reference>
<evidence type="ECO:0000256" key="1">
    <source>
        <dbReference type="SAM" id="Phobius"/>
    </source>
</evidence>
<dbReference type="Proteomes" id="UP001054252">
    <property type="component" value="Unassembled WGS sequence"/>
</dbReference>
<dbReference type="PANTHER" id="PTHR31852">
    <property type="entry name" value="LATE EMBRYOGENESIS ABUNDANT (LEA) HYDROXYPROLINE-RICH GLYCOPROTEIN FAMILY"/>
    <property type="match status" value="1"/>
</dbReference>
<sequence>MKQPDDGLSRKKLVAWILIGFVLSIVITVILAVALLKVKEPSIQVNLTLNVQLLVQNQNKANFVNGEGKSLLVYKGKPIGKDIINPGLIPSKGSTTLATRMTLQADKMGTDIIDLAEEVLAGEVNLDTLTSIPGKVDTFLKFIKKRTVALPNAGLPLAFQPHRSSPRHARRSWL</sequence>
<feature type="transmembrane region" description="Helical" evidence="1">
    <location>
        <begin position="13"/>
        <end position="36"/>
    </location>
</feature>
<dbReference type="AlphaFoldDB" id="A0AAV5IST3"/>
<keyword evidence="1" id="KW-1133">Transmembrane helix</keyword>
<dbReference type="EMBL" id="BPVZ01000019">
    <property type="protein sequence ID" value="GKV02894.1"/>
    <property type="molecule type" value="Genomic_DNA"/>
</dbReference>
<protein>
    <recommendedName>
        <fullName evidence="2">Late embryogenesis abundant protein LEA-2 subgroup domain-containing protein</fullName>
    </recommendedName>
</protein>
<organism evidence="3 4">
    <name type="scientific">Rubroshorea leprosula</name>
    <dbReference type="NCBI Taxonomy" id="152421"/>
    <lineage>
        <taxon>Eukaryota</taxon>
        <taxon>Viridiplantae</taxon>
        <taxon>Streptophyta</taxon>
        <taxon>Embryophyta</taxon>
        <taxon>Tracheophyta</taxon>
        <taxon>Spermatophyta</taxon>
        <taxon>Magnoliopsida</taxon>
        <taxon>eudicotyledons</taxon>
        <taxon>Gunneridae</taxon>
        <taxon>Pentapetalae</taxon>
        <taxon>rosids</taxon>
        <taxon>malvids</taxon>
        <taxon>Malvales</taxon>
        <taxon>Dipterocarpaceae</taxon>
        <taxon>Rubroshorea</taxon>
    </lineage>
</organism>
<dbReference type="SUPFAM" id="SSF117070">
    <property type="entry name" value="LEA14-like"/>
    <property type="match status" value="1"/>
</dbReference>
<evidence type="ECO:0000313" key="3">
    <source>
        <dbReference type="EMBL" id="GKV02894.1"/>
    </source>
</evidence>
<accession>A0AAV5IST3</accession>
<dbReference type="InterPro" id="IPR055301">
    <property type="entry name" value="Lea14-like_2"/>
</dbReference>
<dbReference type="InterPro" id="IPR004864">
    <property type="entry name" value="LEA_2"/>
</dbReference>
<evidence type="ECO:0000313" key="4">
    <source>
        <dbReference type="Proteomes" id="UP001054252"/>
    </source>
</evidence>
<keyword evidence="1" id="KW-0472">Membrane</keyword>
<keyword evidence="4" id="KW-1185">Reference proteome</keyword>
<name>A0AAV5IST3_9ROSI</name>
<gene>
    <name evidence="3" type="ORF">SLEP1_g15273</name>
</gene>
<dbReference type="Pfam" id="PF03168">
    <property type="entry name" value="LEA_2"/>
    <property type="match status" value="1"/>
</dbReference>